<dbReference type="Proteomes" id="UP000027195">
    <property type="component" value="Unassembled WGS sequence"/>
</dbReference>
<proteinExistence type="predicted"/>
<evidence type="ECO:0000313" key="3">
    <source>
        <dbReference type="EMBL" id="KDQ20500.1"/>
    </source>
</evidence>
<sequence>MESKALLQMFQALVSETQANIGPSAQPATAERHHERSDSVPQTRLDEEFQALQAIAAYTRERMLENRSQCNQLSPVHQLPDEILSAIFSLAVRDERGAQLFYDITLISNVCRLWRGIISEGSPNLWTGLYTLPTRLVNVFLTRSRAAPLEIEFDQTENPKATCFSEFLHLVLPQFHCWKTCRFVLFDKDDITSFLRHTATSASQLETLDLQLKSNAGRANRLFVFHHPFAGITPELRNLTLERIPVPLEAPMFKGLTRLTLRDISYSNIDSIYQLLRVLEASPFLEGIDFMNLGFLPIPHFTPEAHGI</sequence>
<organism evidence="3 4">
    <name type="scientific">Botryobasidium botryosum (strain FD-172 SS1)</name>
    <dbReference type="NCBI Taxonomy" id="930990"/>
    <lineage>
        <taxon>Eukaryota</taxon>
        <taxon>Fungi</taxon>
        <taxon>Dikarya</taxon>
        <taxon>Basidiomycota</taxon>
        <taxon>Agaricomycotina</taxon>
        <taxon>Agaricomycetes</taxon>
        <taxon>Cantharellales</taxon>
        <taxon>Botryobasidiaceae</taxon>
        <taxon>Botryobasidium</taxon>
    </lineage>
</organism>
<dbReference type="Pfam" id="PF12937">
    <property type="entry name" value="F-box-like"/>
    <property type="match status" value="1"/>
</dbReference>
<dbReference type="InterPro" id="IPR001810">
    <property type="entry name" value="F-box_dom"/>
</dbReference>
<reference evidence="4" key="1">
    <citation type="journal article" date="2014" name="Proc. Natl. Acad. Sci. U.S.A.">
        <title>Extensive sampling of basidiomycete genomes demonstrates inadequacy of the white-rot/brown-rot paradigm for wood decay fungi.</title>
        <authorList>
            <person name="Riley R."/>
            <person name="Salamov A.A."/>
            <person name="Brown D.W."/>
            <person name="Nagy L.G."/>
            <person name="Floudas D."/>
            <person name="Held B.W."/>
            <person name="Levasseur A."/>
            <person name="Lombard V."/>
            <person name="Morin E."/>
            <person name="Otillar R."/>
            <person name="Lindquist E.A."/>
            <person name="Sun H."/>
            <person name="LaButti K.M."/>
            <person name="Schmutz J."/>
            <person name="Jabbour D."/>
            <person name="Luo H."/>
            <person name="Baker S.E."/>
            <person name="Pisabarro A.G."/>
            <person name="Walton J.D."/>
            <person name="Blanchette R.A."/>
            <person name="Henrissat B."/>
            <person name="Martin F."/>
            <person name="Cullen D."/>
            <person name="Hibbett D.S."/>
            <person name="Grigoriev I.V."/>
        </authorList>
    </citation>
    <scope>NUCLEOTIDE SEQUENCE [LARGE SCALE GENOMIC DNA]</scope>
    <source>
        <strain evidence="4">FD-172 SS1</strain>
    </source>
</reference>
<dbReference type="Gene3D" id="1.20.1280.50">
    <property type="match status" value="1"/>
</dbReference>
<name>A0A067N0L8_BOTB1</name>
<feature type="domain" description="F-box" evidence="2">
    <location>
        <begin position="77"/>
        <end position="129"/>
    </location>
</feature>
<protein>
    <recommendedName>
        <fullName evidence="2">F-box domain-containing protein</fullName>
    </recommendedName>
</protein>
<dbReference type="HOGENOM" id="CLU_903121_0_0_1"/>
<accession>A0A067N0L8</accession>
<evidence type="ECO:0000256" key="1">
    <source>
        <dbReference type="SAM" id="MobiDB-lite"/>
    </source>
</evidence>
<dbReference type="EMBL" id="KL198017">
    <property type="protein sequence ID" value="KDQ20500.1"/>
    <property type="molecule type" value="Genomic_DNA"/>
</dbReference>
<evidence type="ECO:0000313" key="4">
    <source>
        <dbReference type="Proteomes" id="UP000027195"/>
    </source>
</evidence>
<gene>
    <name evidence="3" type="ORF">BOTBODRAFT_183278</name>
</gene>
<dbReference type="AlphaFoldDB" id="A0A067N0L8"/>
<dbReference type="InParanoid" id="A0A067N0L8"/>
<dbReference type="InterPro" id="IPR036047">
    <property type="entry name" value="F-box-like_dom_sf"/>
</dbReference>
<feature type="region of interest" description="Disordered" evidence="1">
    <location>
        <begin position="21"/>
        <end position="41"/>
    </location>
</feature>
<dbReference type="OrthoDB" id="3269400at2759"/>
<dbReference type="STRING" id="930990.A0A067N0L8"/>
<dbReference type="SUPFAM" id="SSF81383">
    <property type="entry name" value="F-box domain"/>
    <property type="match status" value="1"/>
</dbReference>
<evidence type="ECO:0000259" key="2">
    <source>
        <dbReference type="Pfam" id="PF12937"/>
    </source>
</evidence>
<keyword evidence="4" id="KW-1185">Reference proteome</keyword>